<sequence>MTEIQSNTNTPGPLRSESVITVNTYHASRLWKGRRQIKENGKITQAMIISMPHCLGILSRIHRDAQNDDPYADDYLIKFEQKLQANRKEMQELIDKIIKLYEKNIPSTFNMEGSVSTEPVTYPLGFNSQIGYQLIFLFLGFDELACSVMTASHIALITRRESHDWINAGAKLLRQCFAIVERYKTSGITRADAVQNNARYQAAIKRMGYTLSDEVLSGSVRAEFAPVIRKQQSAVDETVDDE</sequence>
<evidence type="ECO:0000313" key="3">
    <source>
        <dbReference type="Proteomes" id="UP001230466"/>
    </source>
</evidence>
<organism evidence="2 3">
    <name type="scientific">Pasteurella atlantica</name>
    <dbReference type="NCBI Taxonomy" id="2827233"/>
    <lineage>
        <taxon>Bacteria</taxon>
        <taxon>Pseudomonadati</taxon>
        <taxon>Pseudomonadota</taxon>
        <taxon>Gammaproteobacteria</taxon>
        <taxon>Pasteurellales</taxon>
        <taxon>Pasteurellaceae</taxon>
        <taxon>Pasteurella</taxon>
    </lineage>
</organism>
<reference evidence="2" key="1">
    <citation type="journal article" date="2023" name="Front. Microbiol.">
        <title>Phylogeography and host specificity of Pasteurellaceae pathogenic to sea-farmed fish in the north-east Atlantic.</title>
        <authorList>
            <person name="Gulla S."/>
            <person name="Colquhoun D.J."/>
            <person name="Olsen A.B."/>
            <person name="Spilsberg B."/>
            <person name="Lagesen K."/>
            <person name="Aakesson C.P."/>
            <person name="Strom S."/>
            <person name="Manji F."/>
            <person name="Birkbeck T.H."/>
            <person name="Nilsen H.K."/>
        </authorList>
    </citation>
    <scope>NUCLEOTIDE SEQUENCE</scope>
    <source>
        <strain evidence="2">VIB1234</strain>
    </source>
</reference>
<proteinExistence type="predicted"/>
<dbReference type="InterPro" id="IPR014996">
    <property type="entry name" value="AcaB"/>
</dbReference>
<comment type="caution">
    <text evidence="2">The sequence shown here is derived from an EMBL/GenBank/DDBJ whole genome shotgun (WGS) entry which is preliminary data.</text>
</comment>
<dbReference type="Pfam" id="PF08900">
    <property type="entry name" value="AcaB"/>
    <property type="match status" value="1"/>
</dbReference>
<keyword evidence="1" id="KW-0175">Coiled coil</keyword>
<evidence type="ECO:0000256" key="1">
    <source>
        <dbReference type="SAM" id="Coils"/>
    </source>
</evidence>
<name>A0AAW8CMG0_9PAST</name>
<dbReference type="AlphaFoldDB" id="A0AAW8CMG0"/>
<dbReference type="NCBIfam" id="TIGR03761">
    <property type="entry name" value="ICE_PFL4669"/>
    <property type="match status" value="1"/>
</dbReference>
<dbReference type="Proteomes" id="UP001230466">
    <property type="component" value="Unassembled WGS sequence"/>
</dbReference>
<dbReference type="EMBL" id="JASAYJ010000007">
    <property type="protein sequence ID" value="MDP8187022.1"/>
    <property type="molecule type" value="Genomic_DNA"/>
</dbReference>
<gene>
    <name evidence="2" type="ORF">QJU78_04435</name>
</gene>
<evidence type="ECO:0000313" key="2">
    <source>
        <dbReference type="EMBL" id="MDP8187022.1"/>
    </source>
</evidence>
<feature type="coiled-coil region" evidence="1">
    <location>
        <begin position="76"/>
        <end position="103"/>
    </location>
</feature>
<accession>A0AAW8CMG0</accession>
<protein>
    <submittedName>
        <fullName evidence="2">TIGR03761 family integrating conjugative element protein</fullName>
    </submittedName>
</protein>
<dbReference type="RefSeq" id="WP_211599269.1">
    <property type="nucleotide sequence ID" value="NZ_JAGRQI010000026.1"/>
</dbReference>